<gene>
    <name evidence="4" type="ORF">P7M15_05570</name>
</gene>
<dbReference type="PANTHER" id="PTHR12215:SF10">
    <property type="entry name" value="L-AMINOADIPATE-SEMIALDEHYDE DEHYDROGENASE-PHOSPHOPANTETHEINYL TRANSFERASE"/>
    <property type="match status" value="1"/>
</dbReference>
<dbReference type="SUPFAM" id="SSF56214">
    <property type="entry name" value="4'-phosphopantetheinyl transferase"/>
    <property type="match status" value="2"/>
</dbReference>
<organism evidence="4 5">
    <name type="scientific">Exercitatus varius</name>
    <dbReference type="NCBI Taxonomy" id="67857"/>
    <lineage>
        <taxon>Bacteria</taxon>
        <taxon>Pseudomonadati</taxon>
        <taxon>Pseudomonadota</taxon>
        <taxon>Gammaproteobacteria</taxon>
        <taxon>Pasteurellales</taxon>
        <taxon>Pasteurellaceae</taxon>
        <taxon>Exercitatus</taxon>
    </lineage>
</organism>
<dbReference type="Proteomes" id="UP001214976">
    <property type="component" value="Unassembled WGS sequence"/>
</dbReference>
<reference evidence="4" key="1">
    <citation type="submission" date="2023-03" db="EMBL/GenBank/DDBJ databases">
        <title>Classification of Bisgaard taxon 6 and taxon 10 as Exercitatus varius gen. nov., spec. nov.</title>
        <authorList>
            <person name="Christensen H."/>
        </authorList>
    </citation>
    <scope>NUCLEOTIDE SEQUENCE</scope>
    <source>
        <strain evidence="4">86116</strain>
    </source>
</reference>
<dbReference type="PANTHER" id="PTHR12215">
    <property type="entry name" value="PHOSPHOPANTETHEINE TRANSFERASE"/>
    <property type="match status" value="1"/>
</dbReference>
<evidence type="ECO:0000259" key="3">
    <source>
        <dbReference type="Pfam" id="PF01648"/>
    </source>
</evidence>
<dbReference type="GO" id="GO:0019878">
    <property type="term" value="P:lysine biosynthetic process via aminoadipic acid"/>
    <property type="evidence" value="ECO:0007669"/>
    <property type="project" value="TreeGrafter"/>
</dbReference>
<dbReference type="InterPro" id="IPR050559">
    <property type="entry name" value="P-Pant_transferase_sf"/>
</dbReference>
<evidence type="ECO:0000313" key="5">
    <source>
        <dbReference type="Proteomes" id="UP001214976"/>
    </source>
</evidence>
<evidence type="ECO:0000256" key="2">
    <source>
        <dbReference type="ARBA" id="ARBA00022679"/>
    </source>
</evidence>
<proteinExistence type="inferred from homology"/>
<sequence length="241" mass="27880">MATFIAWGNIRQDYPFQLLPPELIPERLRQSAEHPLRGNARVRQRHRCRRLAHFLLWRLCRQAQIDTAFLPQIYYTDSGRPEFPSEHIDFNISHSGDWVAVILSVSSAKPVVGIDIEMPKTERNFTALLAHFAPPAEQRWLARQNDIATGFYRCWCLREAVLKSQGVGIVKLSEVQHWPEQLQIRSVHCPAGRLFFSEELPFYLAAFVAGNELNEAQYFYWSPQGLCSYSLKSAVEYLVNF</sequence>
<keyword evidence="2 4" id="KW-0808">Transferase</keyword>
<comment type="similarity">
    <text evidence="1">Belongs to the P-Pant transferase superfamily. Gsp/Sfp/HetI/AcpT family.</text>
</comment>
<dbReference type="GO" id="GO:0000287">
    <property type="term" value="F:magnesium ion binding"/>
    <property type="evidence" value="ECO:0007669"/>
    <property type="project" value="InterPro"/>
</dbReference>
<dbReference type="Gene3D" id="3.90.470.20">
    <property type="entry name" value="4'-phosphopantetheinyl transferase domain"/>
    <property type="match status" value="2"/>
</dbReference>
<accession>A0AAW6QB75</accession>
<dbReference type="EMBL" id="JARQTW010000008">
    <property type="protein sequence ID" value="MDG2949991.1"/>
    <property type="molecule type" value="Genomic_DNA"/>
</dbReference>
<feature type="domain" description="4'-phosphopantetheinyl transferase" evidence="3">
    <location>
        <begin position="112"/>
        <end position="177"/>
    </location>
</feature>
<dbReference type="GO" id="GO:0005829">
    <property type="term" value="C:cytosol"/>
    <property type="evidence" value="ECO:0007669"/>
    <property type="project" value="TreeGrafter"/>
</dbReference>
<protein>
    <submittedName>
        <fullName evidence="4">4'-phosphopantetheinyl transferase superfamily protein</fullName>
    </submittedName>
</protein>
<name>A0AAW6QB75_9PAST</name>
<dbReference type="GO" id="GO:0008897">
    <property type="term" value="F:holo-[acyl-carrier-protein] synthase activity"/>
    <property type="evidence" value="ECO:0007669"/>
    <property type="project" value="InterPro"/>
</dbReference>
<evidence type="ECO:0000313" key="4">
    <source>
        <dbReference type="EMBL" id="MDG2949991.1"/>
    </source>
</evidence>
<dbReference type="InterPro" id="IPR008278">
    <property type="entry name" value="4-PPantetheinyl_Trfase_dom"/>
</dbReference>
<evidence type="ECO:0000256" key="1">
    <source>
        <dbReference type="ARBA" id="ARBA00010990"/>
    </source>
</evidence>
<dbReference type="AlphaFoldDB" id="A0AAW6QB75"/>
<dbReference type="RefSeq" id="WP_317477086.1">
    <property type="nucleotide sequence ID" value="NZ_JARQTW010000008.1"/>
</dbReference>
<comment type="caution">
    <text evidence="4">The sequence shown here is derived from an EMBL/GenBank/DDBJ whole genome shotgun (WGS) entry which is preliminary data.</text>
</comment>
<dbReference type="Pfam" id="PF01648">
    <property type="entry name" value="ACPS"/>
    <property type="match status" value="1"/>
</dbReference>
<dbReference type="InterPro" id="IPR037143">
    <property type="entry name" value="4-PPantetheinyl_Trfase_dom_sf"/>
</dbReference>